<dbReference type="EMBL" id="JAUYVI010000009">
    <property type="protein sequence ID" value="MDQ7251022.1"/>
    <property type="molecule type" value="Genomic_DNA"/>
</dbReference>
<evidence type="ECO:0000313" key="2">
    <source>
        <dbReference type="Proteomes" id="UP001230156"/>
    </source>
</evidence>
<protein>
    <submittedName>
        <fullName evidence="1">Uncharacterized protein</fullName>
    </submittedName>
</protein>
<reference evidence="2" key="1">
    <citation type="submission" date="2023-08" db="EMBL/GenBank/DDBJ databases">
        <title>Rhodospirillaceae gen. nov., a novel taxon isolated from the Yangtze River Yuezi River estuary sludge.</title>
        <authorList>
            <person name="Ruan L."/>
        </authorList>
    </citation>
    <scope>NUCLEOTIDE SEQUENCE [LARGE SCALE GENOMIC DNA]</scope>
    <source>
        <strain evidence="2">R-7</strain>
    </source>
</reference>
<comment type="caution">
    <text evidence="1">The sequence shown here is derived from an EMBL/GenBank/DDBJ whole genome shotgun (WGS) entry which is preliminary data.</text>
</comment>
<gene>
    <name evidence="1" type="ORF">Q8A70_25270</name>
</gene>
<dbReference type="RefSeq" id="WP_379960980.1">
    <property type="nucleotide sequence ID" value="NZ_JAUYVI010000009.1"/>
</dbReference>
<evidence type="ECO:0000313" key="1">
    <source>
        <dbReference type="EMBL" id="MDQ7251022.1"/>
    </source>
</evidence>
<proteinExistence type="predicted"/>
<keyword evidence="2" id="KW-1185">Reference proteome</keyword>
<dbReference type="Proteomes" id="UP001230156">
    <property type="component" value="Unassembled WGS sequence"/>
</dbReference>
<sequence>MRVDEVAKDLRQISDDARKYWSTELSAAELVPLSIAINTKFLDVSRQLGMLEKTPGRAFARQQVSVLLDQVLDEATGADFESPNRVIDPQRATNAAALADELRMTLLDCRRLSLRWWPR</sequence>
<organism evidence="1 2">
    <name type="scientific">Dongia sedimenti</name>
    <dbReference type="NCBI Taxonomy" id="3064282"/>
    <lineage>
        <taxon>Bacteria</taxon>
        <taxon>Pseudomonadati</taxon>
        <taxon>Pseudomonadota</taxon>
        <taxon>Alphaproteobacteria</taxon>
        <taxon>Rhodospirillales</taxon>
        <taxon>Dongiaceae</taxon>
        <taxon>Dongia</taxon>
    </lineage>
</organism>
<accession>A0ABU0YV06</accession>
<name>A0ABU0YV06_9PROT</name>